<reference evidence="1 2" key="1">
    <citation type="submission" date="2017-11" db="EMBL/GenBank/DDBJ databases">
        <title>De-novo sequencing of pomegranate (Punica granatum L.) genome.</title>
        <authorList>
            <person name="Akparov Z."/>
            <person name="Amiraslanov A."/>
            <person name="Hajiyeva S."/>
            <person name="Abbasov M."/>
            <person name="Kaur K."/>
            <person name="Hamwieh A."/>
            <person name="Solovyev V."/>
            <person name="Salamov A."/>
            <person name="Braich B."/>
            <person name="Kosarev P."/>
            <person name="Mahmoud A."/>
            <person name="Hajiyev E."/>
            <person name="Babayeva S."/>
            <person name="Izzatullayeva V."/>
            <person name="Mammadov A."/>
            <person name="Mammadov A."/>
            <person name="Sharifova S."/>
            <person name="Ojaghi J."/>
            <person name="Eynullazada K."/>
            <person name="Bayramov B."/>
            <person name="Abdulazimova A."/>
            <person name="Shahmuradov I."/>
        </authorList>
    </citation>
    <scope>NUCLEOTIDE SEQUENCE [LARGE SCALE GENOMIC DNA]</scope>
    <source>
        <strain evidence="2">cv. AG2017</strain>
        <tissue evidence="1">Leaf</tissue>
    </source>
</reference>
<name>A0A2I0JHQ9_PUNGR</name>
<gene>
    <name evidence="1" type="ORF">CRG98_023795</name>
</gene>
<dbReference type="STRING" id="22663.A0A2I0JHQ9"/>
<keyword evidence="2" id="KW-1185">Reference proteome</keyword>
<dbReference type="Proteomes" id="UP000233551">
    <property type="component" value="Unassembled WGS sequence"/>
</dbReference>
<dbReference type="EMBL" id="PGOL01001664">
    <property type="protein sequence ID" value="PKI55794.1"/>
    <property type="molecule type" value="Genomic_DNA"/>
</dbReference>
<accession>A0A2I0JHQ9</accession>
<dbReference type="GeneID" id="116203660"/>
<protein>
    <submittedName>
        <fullName evidence="1">Uncharacterized protein</fullName>
    </submittedName>
</protein>
<dbReference type="GO" id="GO:0051082">
    <property type="term" value="F:unfolded protein binding"/>
    <property type="evidence" value="ECO:0007669"/>
    <property type="project" value="TreeGrafter"/>
</dbReference>
<comment type="caution">
    <text evidence="1">The sequence shown here is derived from an EMBL/GenBank/DDBJ whole genome shotgun (WGS) entry which is preliminary data.</text>
</comment>
<evidence type="ECO:0000313" key="1">
    <source>
        <dbReference type="EMBL" id="PKI55794.1"/>
    </source>
</evidence>
<organism evidence="1 2">
    <name type="scientific">Punica granatum</name>
    <name type="common">Pomegranate</name>
    <dbReference type="NCBI Taxonomy" id="22663"/>
    <lineage>
        <taxon>Eukaryota</taxon>
        <taxon>Viridiplantae</taxon>
        <taxon>Streptophyta</taxon>
        <taxon>Embryophyta</taxon>
        <taxon>Tracheophyta</taxon>
        <taxon>Spermatophyta</taxon>
        <taxon>Magnoliopsida</taxon>
        <taxon>eudicotyledons</taxon>
        <taxon>Gunneridae</taxon>
        <taxon>Pentapetalae</taxon>
        <taxon>rosids</taxon>
        <taxon>malvids</taxon>
        <taxon>Myrtales</taxon>
        <taxon>Lythraceae</taxon>
        <taxon>Punica</taxon>
    </lineage>
</organism>
<dbReference type="OrthoDB" id="408631at2759"/>
<dbReference type="PANTHER" id="PTHR31996:SF2">
    <property type="entry name" value="COILED-COIL DOMAIN-CONTAINING PROTEIN 115"/>
    <property type="match status" value="1"/>
</dbReference>
<dbReference type="Pfam" id="PF21730">
    <property type="entry name" value="Vma22_CCDC115"/>
    <property type="match status" value="1"/>
</dbReference>
<dbReference type="InterPro" id="IPR040357">
    <property type="entry name" value="Vma22/CCDC115"/>
</dbReference>
<sequence length="211" mass="23431">MKISMAEEEAAAVHGNGDSDEKVLEFLDSLEGYLTLMESLASTLRQGWFELASARHSMGVSRVSSASLDLKDHLASTYLEMTQHEFDESIMRQPQFSLRKWASFENGICSSGEEKPDSPQLRQRCPSQISENQEDLSKSDGSHTTVDDLVSVKKERSKSLSVFGTLVSPKLRAAQASFETALDILVEVANLRSSMLSARNQVQRGIEETRK</sequence>
<proteinExistence type="predicted"/>
<dbReference type="PANTHER" id="PTHR31996">
    <property type="entry name" value="COILED-COIL DOMAIN-CONTAINING PROTEIN 115"/>
    <property type="match status" value="1"/>
</dbReference>
<dbReference type="AlphaFoldDB" id="A0A2I0JHQ9"/>
<dbReference type="GO" id="GO:0070072">
    <property type="term" value="P:vacuolar proton-transporting V-type ATPase complex assembly"/>
    <property type="evidence" value="ECO:0007669"/>
    <property type="project" value="InterPro"/>
</dbReference>
<evidence type="ECO:0000313" key="2">
    <source>
        <dbReference type="Proteomes" id="UP000233551"/>
    </source>
</evidence>